<name>A0A7W7FVJ8_9PSEU</name>
<dbReference type="InterPro" id="IPR017937">
    <property type="entry name" value="Thioredoxin_CS"/>
</dbReference>
<accession>A0A7W7FVJ8</accession>
<proteinExistence type="predicted"/>
<protein>
    <submittedName>
        <fullName evidence="2">Thioredoxin 1</fullName>
    </submittedName>
</protein>
<evidence type="ECO:0000313" key="3">
    <source>
        <dbReference type="Proteomes" id="UP000533598"/>
    </source>
</evidence>
<dbReference type="GO" id="GO:0034976">
    <property type="term" value="P:response to endoplasmic reticulum stress"/>
    <property type="evidence" value="ECO:0007669"/>
    <property type="project" value="TreeGrafter"/>
</dbReference>
<keyword evidence="3" id="KW-1185">Reference proteome</keyword>
<dbReference type="InterPro" id="IPR013766">
    <property type="entry name" value="Thioredoxin_domain"/>
</dbReference>
<dbReference type="CDD" id="cd02947">
    <property type="entry name" value="TRX_family"/>
    <property type="match status" value="1"/>
</dbReference>
<dbReference type="Gene3D" id="3.40.30.10">
    <property type="entry name" value="Glutaredoxin"/>
    <property type="match status" value="1"/>
</dbReference>
<dbReference type="Proteomes" id="UP000533598">
    <property type="component" value="Unassembled WGS sequence"/>
</dbReference>
<organism evidence="2 3">
    <name type="scientific">Crossiella cryophila</name>
    <dbReference type="NCBI Taxonomy" id="43355"/>
    <lineage>
        <taxon>Bacteria</taxon>
        <taxon>Bacillati</taxon>
        <taxon>Actinomycetota</taxon>
        <taxon>Actinomycetes</taxon>
        <taxon>Pseudonocardiales</taxon>
        <taxon>Pseudonocardiaceae</taxon>
        <taxon>Crossiella</taxon>
    </lineage>
</organism>
<dbReference type="PROSITE" id="PS00194">
    <property type="entry name" value="THIOREDOXIN_1"/>
    <property type="match status" value="1"/>
</dbReference>
<dbReference type="SUPFAM" id="SSF52833">
    <property type="entry name" value="Thioredoxin-like"/>
    <property type="match status" value="1"/>
</dbReference>
<sequence length="126" mass="13028">MGNGNREVISLDVDNFSPTVESGGVVVIDISAEWCGPCQAFTAVFHEAAASTEGVVFGHVDTDTQPELGAAFNVTAIPTVAVMRGGVLIFLHEGSLSAQALNDVIRQAKELDPDQVCASVAGKAAQ</sequence>
<dbReference type="InterPro" id="IPR036249">
    <property type="entry name" value="Thioredoxin-like_sf"/>
</dbReference>
<dbReference type="PANTHER" id="PTHR45815:SF3">
    <property type="entry name" value="PROTEIN DISULFIDE-ISOMERASE A6"/>
    <property type="match status" value="1"/>
</dbReference>
<reference evidence="2 3" key="1">
    <citation type="submission" date="2020-08" db="EMBL/GenBank/DDBJ databases">
        <title>Sequencing the genomes of 1000 actinobacteria strains.</title>
        <authorList>
            <person name="Klenk H.-P."/>
        </authorList>
    </citation>
    <scope>NUCLEOTIDE SEQUENCE [LARGE SCALE GENOMIC DNA]</scope>
    <source>
        <strain evidence="2 3">DSM 44230</strain>
    </source>
</reference>
<gene>
    <name evidence="2" type="ORF">HNR67_004681</name>
</gene>
<dbReference type="RefSeq" id="WP_221490022.1">
    <property type="nucleotide sequence ID" value="NZ_BAAAUI010000036.1"/>
</dbReference>
<dbReference type="Pfam" id="PF00085">
    <property type="entry name" value="Thioredoxin"/>
    <property type="match status" value="1"/>
</dbReference>
<dbReference type="GO" id="GO:0015035">
    <property type="term" value="F:protein-disulfide reductase activity"/>
    <property type="evidence" value="ECO:0007669"/>
    <property type="project" value="TreeGrafter"/>
</dbReference>
<evidence type="ECO:0000259" key="1">
    <source>
        <dbReference type="PROSITE" id="PS51352"/>
    </source>
</evidence>
<evidence type="ECO:0000313" key="2">
    <source>
        <dbReference type="EMBL" id="MBB4678563.1"/>
    </source>
</evidence>
<dbReference type="PROSITE" id="PS51352">
    <property type="entry name" value="THIOREDOXIN_2"/>
    <property type="match status" value="1"/>
</dbReference>
<dbReference type="PANTHER" id="PTHR45815">
    <property type="entry name" value="PROTEIN DISULFIDE-ISOMERASE A6"/>
    <property type="match status" value="1"/>
</dbReference>
<dbReference type="EMBL" id="JACHMH010000001">
    <property type="protein sequence ID" value="MBB4678563.1"/>
    <property type="molecule type" value="Genomic_DNA"/>
</dbReference>
<dbReference type="AlphaFoldDB" id="A0A7W7FVJ8"/>
<feature type="domain" description="Thioredoxin" evidence="1">
    <location>
        <begin position="1"/>
        <end position="110"/>
    </location>
</feature>
<comment type="caution">
    <text evidence="2">The sequence shown here is derived from an EMBL/GenBank/DDBJ whole genome shotgun (WGS) entry which is preliminary data.</text>
</comment>